<reference evidence="1 2" key="1">
    <citation type="submission" date="2016-10" db="EMBL/GenBank/DDBJ databases">
        <authorList>
            <person name="de Groot N.N."/>
        </authorList>
    </citation>
    <scope>NUCLEOTIDE SEQUENCE [LARGE SCALE GENOMIC DNA]</scope>
    <source>
        <strain evidence="1 2">DSM 14789</strain>
    </source>
</reference>
<dbReference type="OrthoDB" id="8684510at2"/>
<accession>A0A1G9MX43</accession>
<dbReference type="Proteomes" id="UP000198654">
    <property type="component" value="Unassembled WGS sequence"/>
</dbReference>
<evidence type="ECO:0000313" key="1">
    <source>
        <dbReference type="EMBL" id="SDL78779.1"/>
    </source>
</evidence>
<keyword evidence="2" id="KW-1185">Reference proteome</keyword>
<dbReference type="STRING" id="119000.SAMN05661010_02555"/>
<protein>
    <submittedName>
        <fullName evidence="1">Uncharacterized protein</fullName>
    </submittedName>
</protein>
<gene>
    <name evidence="1" type="ORF">SAMN05661010_02555</name>
</gene>
<dbReference type="AlphaFoldDB" id="A0A1G9MX43"/>
<organism evidence="1 2">
    <name type="scientific">Modicisalibacter muralis</name>
    <dbReference type="NCBI Taxonomy" id="119000"/>
    <lineage>
        <taxon>Bacteria</taxon>
        <taxon>Pseudomonadati</taxon>
        <taxon>Pseudomonadota</taxon>
        <taxon>Gammaproteobacteria</taxon>
        <taxon>Oceanospirillales</taxon>
        <taxon>Halomonadaceae</taxon>
        <taxon>Modicisalibacter</taxon>
    </lineage>
</organism>
<dbReference type="EMBL" id="FNGI01000007">
    <property type="protein sequence ID" value="SDL78779.1"/>
    <property type="molecule type" value="Genomic_DNA"/>
</dbReference>
<evidence type="ECO:0000313" key="2">
    <source>
        <dbReference type="Proteomes" id="UP000198654"/>
    </source>
</evidence>
<dbReference type="RefSeq" id="WP_139171601.1">
    <property type="nucleotide sequence ID" value="NZ_FNGI01000007.1"/>
</dbReference>
<proteinExistence type="predicted"/>
<name>A0A1G9MX43_9GAMM</name>
<sequence>MKRANVVPISAVFDAPQFAREFITLAQRTGRCRSLHIRRPVEVDVVVRGKPKKKTEWQEY</sequence>